<accession>A0A158P7B1</accession>
<dbReference type="InterPro" id="IPR049624">
    <property type="entry name" value="FOXN1_4"/>
</dbReference>
<keyword evidence="5" id="KW-0804">Transcription</keyword>
<dbReference type="SMART" id="SM00339">
    <property type="entry name" value="FH"/>
    <property type="match status" value="1"/>
</dbReference>
<dbReference type="GO" id="GO:0005634">
    <property type="term" value="C:nucleus"/>
    <property type="evidence" value="ECO:0007669"/>
    <property type="project" value="UniProtKB-SubCell"/>
</dbReference>
<dbReference type="PRINTS" id="PR00053">
    <property type="entry name" value="FORKHEAD"/>
</dbReference>
<dbReference type="GO" id="GO:0000981">
    <property type="term" value="F:DNA-binding transcription factor activity, RNA polymerase II-specific"/>
    <property type="evidence" value="ECO:0007669"/>
    <property type="project" value="TreeGrafter"/>
</dbReference>
<dbReference type="PROSITE" id="PS50039">
    <property type="entry name" value="FORK_HEAD_3"/>
    <property type="match status" value="1"/>
</dbReference>
<dbReference type="STRING" id="6313.A0A158P7B1"/>
<dbReference type="InterPro" id="IPR001766">
    <property type="entry name" value="Fork_head_dom"/>
</dbReference>
<keyword evidence="9" id="KW-1185">Reference proteome</keyword>
<dbReference type="InterPro" id="IPR036388">
    <property type="entry name" value="WH-like_DNA-bd_sf"/>
</dbReference>
<dbReference type="PROSITE" id="PS00658">
    <property type="entry name" value="FORK_HEAD_2"/>
    <property type="match status" value="1"/>
</dbReference>
<protein>
    <submittedName>
        <fullName evidence="10">Fork-head domain-containing protein</fullName>
    </submittedName>
</protein>
<dbReference type="InterPro" id="IPR030456">
    <property type="entry name" value="TF_fork_head_CS_2"/>
</dbReference>
<keyword evidence="4 7" id="KW-0238">DNA-binding</keyword>
<sequence length="848" mass="95357">LIAILSHWDLNDKKVSQAAAEKAIQLLGSDLSCCALTVGEMCSLMNKFAERGYRDKKLLPVLSARITELRFGEMMAWSALARWVNNHVDEAPLESLSIVVSGMARNGIEINTCAQVDLESAYSGPSLELSDLTPFIRFDDETTRLARLIKYGKNEIELCNRFLSDVVFKMGSPSTHISPSCIDKVGVLVDARIVCEQALKKAKPLKRQLLYPNKFYNNLMSAYLRKTSKKKLFFKMYSFFDELTRGNSWTVQASSSLQNQSQLPQNSFHPKIKTSVAYNAAHCDIAPPVKTGTQYGITASIARPKQTLGLTGRSNLENRWLDEDITRYGSIEENCDDFDEWVERVDVSKFEDISVDLMSRPKLVKKDRNPPVASPYPKPGWSYSNLIALALKNSETGQLTVSEIYAFMLEHFPYFRTAPSGWKNSVRHNLSLNKCFCKVELDEELSVIQQTRKSCLWMINPDRLDKVEQDIRKWRERNPDAATEGMARPEDLQSIEDGTKGLPACRNKKHLMKSAHSVKKSPPREIKTISRYFTDRFQDLKQIVDNDYQSETDDIVVNQNLLISTIKTEPSGDHLSDYMKPTPAEDLLETTFPPTEVLVGTSTRSSNKRQREESPYSPCKEIPVVDLLPSAFVDAFLNLTPPKTKRLDTEESLSPVEIESGFRHAHDALNDNSLLAAALEQSPYKMPAPSSVYYIPNFITSEEEEAFKSCILNAPQPKWTVLSNRRLQNYGGLVGRKALIPTNDIPSELNGLMKKIDSLGVFPRPANHILVNEYTPGQGIMPHTDGSAFYRLVSTVTLGSHALLDLYRPINQEKAKGKREKRLSGAVSNTRAVGKGIRGFKSPEVCFS</sequence>
<dbReference type="Gene3D" id="1.10.10.10">
    <property type="entry name" value="Winged helix-like DNA-binding domain superfamily/Winged helix DNA-binding domain"/>
    <property type="match status" value="1"/>
</dbReference>
<dbReference type="PANTHER" id="PTHR46721:SF3">
    <property type="entry name" value="FORKHEAD BOX N1"/>
    <property type="match status" value="1"/>
</dbReference>
<evidence type="ECO:0000313" key="9">
    <source>
        <dbReference type="Proteomes" id="UP000035642"/>
    </source>
</evidence>
<reference evidence="10" key="2">
    <citation type="submission" date="2016-04" db="UniProtKB">
        <authorList>
            <consortium name="WormBaseParasite"/>
        </authorList>
    </citation>
    <scope>IDENTIFICATION</scope>
</reference>
<dbReference type="PANTHER" id="PTHR46721">
    <property type="entry name" value="FORKHEAD BOX PROTEIN N1"/>
    <property type="match status" value="1"/>
</dbReference>
<dbReference type="Proteomes" id="UP000035642">
    <property type="component" value="Unassembled WGS sequence"/>
</dbReference>
<dbReference type="SUPFAM" id="SSF46785">
    <property type="entry name" value="Winged helix' DNA-binding domain"/>
    <property type="match status" value="1"/>
</dbReference>
<keyword evidence="6 7" id="KW-0539">Nucleus</keyword>
<keyword evidence="3" id="KW-0805">Transcription regulation</keyword>
<feature type="domain" description="Fork-head" evidence="8">
    <location>
        <begin position="378"/>
        <end position="478"/>
    </location>
</feature>
<evidence type="ECO:0000259" key="8">
    <source>
        <dbReference type="PROSITE" id="PS50039"/>
    </source>
</evidence>
<evidence type="ECO:0000256" key="2">
    <source>
        <dbReference type="ARBA" id="ARBA00022473"/>
    </source>
</evidence>
<evidence type="ECO:0000313" key="10">
    <source>
        <dbReference type="WBParaSite" id="ACAC_0000219201-mRNA-1"/>
    </source>
</evidence>
<reference evidence="9" key="1">
    <citation type="submission" date="2012-09" db="EMBL/GenBank/DDBJ databases">
        <authorList>
            <person name="Martin A.A."/>
        </authorList>
    </citation>
    <scope>NUCLEOTIDE SEQUENCE</scope>
</reference>
<proteinExistence type="predicted"/>
<evidence type="ECO:0000256" key="5">
    <source>
        <dbReference type="ARBA" id="ARBA00023163"/>
    </source>
</evidence>
<evidence type="ECO:0000256" key="3">
    <source>
        <dbReference type="ARBA" id="ARBA00023015"/>
    </source>
</evidence>
<evidence type="ECO:0000256" key="7">
    <source>
        <dbReference type="PROSITE-ProRule" id="PRU00089"/>
    </source>
</evidence>
<evidence type="ECO:0000256" key="1">
    <source>
        <dbReference type="ARBA" id="ARBA00001954"/>
    </source>
</evidence>
<keyword evidence="2" id="KW-0217">Developmental protein</keyword>
<evidence type="ECO:0000256" key="6">
    <source>
        <dbReference type="ARBA" id="ARBA00023242"/>
    </source>
</evidence>
<dbReference type="WBParaSite" id="ACAC_0000219201-mRNA-1">
    <property type="protein sequence ID" value="ACAC_0000219201-mRNA-1"/>
    <property type="gene ID" value="ACAC_0000219201"/>
</dbReference>
<dbReference type="InterPro" id="IPR037151">
    <property type="entry name" value="AlkB-like_sf"/>
</dbReference>
<dbReference type="InterPro" id="IPR036390">
    <property type="entry name" value="WH_DNA-bd_sf"/>
</dbReference>
<dbReference type="Gene3D" id="2.60.120.590">
    <property type="entry name" value="Alpha-ketoglutarate-dependent dioxygenase AlkB-like"/>
    <property type="match status" value="1"/>
</dbReference>
<name>A0A158P7B1_ANGCA</name>
<feature type="DNA-binding region" description="Fork-head" evidence="7">
    <location>
        <begin position="378"/>
        <end position="478"/>
    </location>
</feature>
<dbReference type="GO" id="GO:0000976">
    <property type="term" value="F:transcription cis-regulatory region binding"/>
    <property type="evidence" value="ECO:0007669"/>
    <property type="project" value="TreeGrafter"/>
</dbReference>
<dbReference type="SUPFAM" id="SSF51197">
    <property type="entry name" value="Clavaminate synthase-like"/>
    <property type="match status" value="1"/>
</dbReference>
<evidence type="ECO:0000256" key="4">
    <source>
        <dbReference type="ARBA" id="ARBA00023125"/>
    </source>
</evidence>
<organism evidence="9 10">
    <name type="scientific">Angiostrongylus cantonensis</name>
    <name type="common">Rat lungworm</name>
    <dbReference type="NCBI Taxonomy" id="6313"/>
    <lineage>
        <taxon>Eukaryota</taxon>
        <taxon>Metazoa</taxon>
        <taxon>Ecdysozoa</taxon>
        <taxon>Nematoda</taxon>
        <taxon>Chromadorea</taxon>
        <taxon>Rhabditida</taxon>
        <taxon>Rhabditina</taxon>
        <taxon>Rhabditomorpha</taxon>
        <taxon>Strongyloidea</taxon>
        <taxon>Metastrongylidae</taxon>
        <taxon>Angiostrongylus</taxon>
    </lineage>
</organism>
<dbReference type="Pfam" id="PF00250">
    <property type="entry name" value="Forkhead"/>
    <property type="match status" value="1"/>
</dbReference>
<comment type="subcellular location">
    <subcellularLocation>
        <location evidence="7">Nucleus</location>
    </subcellularLocation>
</comment>
<dbReference type="AlphaFoldDB" id="A0A158P7B1"/>
<comment type="cofactor">
    <cofactor evidence="1">
        <name>Fe(2+)</name>
        <dbReference type="ChEBI" id="CHEBI:29033"/>
    </cofactor>
</comment>